<keyword evidence="1" id="KW-0472">Membrane</keyword>
<dbReference type="InterPro" id="IPR000160">
    <property type="entry name" value="GGDEF_dom"/>
</dbReference>
<dbReference type="CDD" id="cd01948">
    <property type="entry name" value="EAL"/>
    <property type="match status" value="1"/>
</dbReference>
<dbReference type="EMBL" id="RAQO01000004">
    <property type="protein sequence ID" value="RKF19934.1"/>
    <property type="molecule type" value="Genomic_DNA"/>
</dbReference>
<dbReference type="Gene3D" id="3.20.20.450">
    <property type="entry name" value="EAL domain"/>
    <property type="match status" value="1"/>
</dbReference>
<evidence type="ECO:0000313" key="3">
    <source>
        <dbReference type="EMBL" id="RKF19934.1"/>
    </source>
</evidence>
<feature type="transmembrane region" description="Helical" evidence="1">
    <location>
        <begin position="6"/>
        <end position="27"/>
    </location>
</feature>
<sequence length="610" mass="69526">MRELKIFISISTLIVTALIVAFFLVVFSNASEDVQREKDNTLVQIAAHLRHAEASQQMTETLLKHYNLEDIDINGFQANSDTSTHWLISIFPRTNRKFVISENSNYVVGHLNTARILDGPISIFTSFLAVVLISWLLLILVYIRILRSTHDSLESLIQSGLVPKHPVLGNIGELLTQQQQEVKQTQQSLEEEKLNIYQNSLLHPLTRLRNKLSFNDYINERLNDGDIKNHSAVVFIRGTQLAKINETLGGEHGDRYLVDLKQIIDSSSSRVSKRLIFHFNGAEFVCFGEFKTEQQLSLFLSELCSAIQHYSSKQNYDSTAVVAATHLDNKGNYVDLMRRLYLGIASAQLTNLDGWVIQEDDQVNVDDDQQWGQILKQVIDAGNITLESQAIQTTATMSQRYSEIYCRFKDAQDNYLPTQTTFVMAQRLGFAENLEKTVIRKILKTIPKTQHSDRHFGINISEDALLSKSFLIWLERELNLDLGLCKKLVFEIPEHVLLAHQNACLRFCIVLRRLGCRVAISHFGEGFDSFKLLEEIKPNYVKLHRKIIENIATDVASKHICRLVIDVAHQLNVLAIAEGVEDREQRQLLERYHIDGIQGYLVGKPQSMIA</sequence>
<dbReference type="Proteomes" id="UP000286482">
    <property type="component" value="Unassembled WGS sequence"/>
</dbReference>
<dbReference type="SUPFAM" id="SSF141868">
    <property type="entry name" value="EAL domain-like"/>
    <property type="match status" value="1"/>
</dbReference>
<dbReference type="PROSITE" id="PS50883">
    <property type="entry name" value="EAL"/>
    <property type="match status" value="1"/>
</dbReference>
<dbReference type="Pfam" id="PF00990">
    <property type="entry name" value="GGDEF"/>
    <property type="match status" value="1"/>
</dbReference>
<dbReference type="SMART" id="SM00052">
    <property type="entry name" value="EAL"/>
    <property type="match status" value="1"/>
</dbReference>
<evidence type="ECO:0000256" key="1">
    <source>
        <dbReference type="SAM" id="Phobius"/>
    </source>
</evidence>
<dbReference type="GO" id="GO:0071111">
    <property type="term" value="F:cyclic-guanylate-specific phosphodiesterase activity"/>
    <property type="evidence" value="ECO:0007669"/>
    <property type="project" value="InterPro"/>
</dbReference>
<feature type="transmembrane region" description="Helical" evidence="1">
    <location>
        <begin position="121"/>
        <end position="143"/>
    </location>
</feature>
<gene>
    <name evidence="3" type="ORF">DBZ36_05620</name>
</gene>
<dbReference type="AlphaFoldDB" id="A0A420EGZ4"/>
<dbReference type="InterPro" id="IPR043128">
    <property type="entry name" value="Rev_trsase/Diguanyl_cyclase"/>
</dbReference>
<keyword evidence="1" id="KW-0812">Transmembrane</keyword>
<dbReference type="Pfam" id="PF00563">
    <property type="entry name" value="EAL"/>
    <property type="match status" value="1"/>
</dbReference>
<dbReference type="SMART" id="SM00267">
    <property type="entry name" value="GGDEF"/>
    <property type="match status" value="1"/>
</dbReference>
<dbReference type="RefSeq" id="WP_120353938.1">
    <property type="nucleotide sequence ID" value="NZ_RAQO01000004.1"/>
</dbReference>
<dbReference type="InterPro" id="IPR001633">
    <property type="entry name" value="EAL_dom"/>
</dbReference>
<comment type="caution">
    <text evidence="3">The sequence shown here is derived from an EMBL/GenBank/DDBJ whole genome shotgun (WGS) entry which is preliminary data.</text>
</comment>
<dbReference type="InterPro" id="IPR035919">
    <property type="entry name" value="EAL_sf"/>
</dbReference>
<dbReference type="OrthoDB" id="5894408at2"/>
<name>A0A420EGZ4_9ALTE</name>
<protein>
    <submittedName>
        <fullName evidence="3">EAL domain-containing protein</fullName>
    </submittedName>
</protein>
<dbReference type="SUPFAM" id="SSF55073">
    <property type="entry name" value="Nucleotide cyclase"/>
    <property type="match status" value="1"/>
</dbReference>
<feature type="domain" description="EAL" evidence="2">
    <location>
        <begin position="368"/>
        <end position="610"/>
    </location>
</feature>
<accession>A0A420EGZ4</accession>
<dbReference type="InterPro" id="IPR029787">
    <property type="entry name" value="Nucleotide_cyclase"/>
</dbReference>
<keyword evidence="4" id="KW-1185">Reference proteome</keyword>
<reference evidence="3 4" key="1">
    <citation type="submission" date="2018-09" db="EMBL/GenBank/DDBJ databases">
        <authorList>
            <person name="Wang Z."/>
        </authorList>
    </citation>
    <scope>NUCLEOTIDE SEQUENCE [LARGE SCALE GENOMIC DNA]</scope>
    <source>
        <strain evidence="3 4">ALS 81</strain>
    </source>
</reference>
<dbReference type="Gene3D" id="3.30.70.270">
    <property type="match status" value="1"/>
</dbReference>
<dbReference type="PANTHER" id="PTHR33121">
    <property type="entry name" value="CYCLIC DI-GMP PHOSPHODIESTERASE PDEF"/>
    <property type="match status" value="1"/>
</dbReference>
<evidence type="ECO:0000259" key="2">
    <source>
        <dbReference type="PROSITE" id="PS50883"/>
    </source>
</evidence>
<proteinExistence type="predicted"/>
<dbReference type="InterPro" id="IPR050706">
    <property type="entry name" value="Cyclic-di-GMP_PDE-like"/>
</dbReference>
<keyword evidence="1" id="KW-1133">Transmembrane helix</keyword>
<organism evidence="3 4">
    <name type="scientific">Alginatibacterium sediminis</name>
    <dbReference type="NCBI Taxonomy" id="2164068"/>
    <lineage>
        <taxon>Bacteria</taxon>
        <taxon>Pseudomonadati</taxon>
        <taxon>Pseudomonadota</taxon>
        <taxon>Gammaproteobacteria</taxon>
        <taxon>Alteromonadales</taxon>
        <taxon>Alteromonadaceae</taxon>
        <taxon>Alginatibacterium</taxon>
    </lineage>
</organism>
<evidence type="ECO:0000313" key="4">
    <source>
        <dbReference type="Proteomes" id="UP000286482"/>
    </source>
</evidence>
<dbReference type="PANTHER" id="PTHR33121:SF79">
    <property type="entry name" value="CYCLIC DI-GMP PHOSPHODIESTERASE PDED-RELATED"/>
    <property type="match status" value="1"/>
</dbReference>